<evidence type="ECO:0000256" key="1">
    <source>
        <dbReference type="ARBA" id="ARBA00001920"/>
    </source>
</evidence>
<dbReference type="SUPFAM" id="SSF51735">
    <property type="entry name" value="NAD(P)-binding Rossmann-fold domains"/>
    <property type="match status" value="1"/>
</dbReference>
<comment type="function">
    <text evidence="24">Bifunctional aspartate kinase and homoserine dehydrogenase that catalyzes the first and the third steps toward the synthesis of lysine, methionine and threonine from aspartate.</text>
</comment>
<evidence type="ECO:0000256" key="25">
    <source>
        <dbReference type="ARBA" id="ARBA00048561"/>
    </source>
</evidence>
<comment type="pathway">
    <text evidence="3">Amino-acid biosynthesis; L-methionine biosynthesis via de novo pathway; L-homoserine from L-aspartate: step 1/3.</text>
</comment>
<dbReference type="PANTHER" id="PTHR43070">
    <property type="match status" value="1"/>
</dbReference>
<comment type="pathway">
    <text evidence="5">Amino-acid biosynthesis; L-methionine biosynthesis via de novo pathway; L-homoserine from L-aspartate: step 3/3.</text>
</comment>
<evidence type="ECO:0000256" key="12">
    <source>
        <dbReference type="ARBA" id="ARBA00022697"/>
    </source>
</evidence>
<dbReference type="Gene3D" id="3.30.2130.10">
    <property type="entry name" value="VC0802-like"/>
    <property type="match status" value="1"/>
</dbReference>
<dbReference type="PROSITE" id="PS01042">
    <property type="entry name" value="HOMOSER_DHGENASE"/>
    <property type="match status" value="1"/>
</dbReference>
<evidence type="ECO:0000313" key="29">
    <source>
        <dbReference type="EMBL" id="SFV35856.1"/>
    </source>
</evidence>
<sequence length="822" mass="91214">MKVLKFGGTSMGSAESIQQVVTIIRAQRKASREAGYGNGLAVVASAMSGVTNQLLQMASQAEQGKEFEQSLQQLQDRHFQVVHTLVETRYQNQALMELKLLVNELETLLHGIRALRELSARTADLVMSFGERLSTTMLAHILRQQDPQVLYVDAREWIKTDSHFGNARVQTERSYALICQAVNQHPDALFCITGFIGSDEHRHTTTLGRGGSDYTAALVGAAVQADEIQIWTDVDGFMTADPRIVKKAFPLEEISYTEAMELSYFGAKVIYPPTLIPVILQKIPVVIRNTFHPEFPGTVIREKAKRNGTLIRGISSINHISLINIQGGGMVGKSGISGRLFSLFARENINIILITQASSEHSITIAVTPAHAEKAKRLIEQEFELELATRKIEPPEVEHDLSILAIVGENMRQTKGLSGKLFSALGRNGINVVAIAQGSSEYNISVVVKQHDLSKALNAVHDAFFIRTKKTLHVFYLGTGNIGKTLLRQIAEHEDYLLENRSLKIKVVAITNTRQMVFNEEGIPLKCWENYLQEHGEPASLDEFIRRMKSMNLPNSVFIDNSASAEVVKHYEEIFTSSISIVTCNKIGNSSEYSLYKRFKDAVKKYGVDFFYETNVGAGLPIISTLHDLLVSGDKILKIEAILSGTISYIFNEFKGNRHFHEIVREAQAKGYTEPDPRDDLSGLDFMRKMLILARDSGYAVEMSDVEMEPILPESCLKAPTVEAFYKALEEADEHFEALKKKAESEGKVLRYIGVMDEGKVSIKLHAIDASHPFYFLTGSDNIIAFTTPRYRDCPLVVKGPGAGAEVTAAGVFADLVKVGAQ</sequence>
<dbReference type="UniPathway" id="UPA00034">
    <property type="reaction ID" value="UER00015"/>
</dbReference>
<organism evidence="29 30">
    <name type="scientific">Thermoflavifilum thermophilum</name>
    <dbReference type="NCBI Taxonomy" id="1393122"/>
    <lineage>
        <taxon>Bacteria</taxon>
        <taxon>Pseudomonadati</taxon>
        <taxon>Bacteroidota</taxon>
        <taxon>Chitinophagia</taxon>
        <taxon>Chitinophagales</taxon>
        <taxon>Chitinophagaceae</taxon>
        <taxon>Thermoflavifilum</taxon>
    </lineage>
</organism>
<dbReference type="InterPro" id="IPR019811">
    <property type="entry name" value="HDH_CS"/>
</dbReference>
<dbReference type="Proteomes" id="UP000199537">
    <property type="component" value="Unassembled WGS sequence"/>
</dbReference>
<keyword evidence="18" id="KW-0560">Oxidoreductase</keyword>
<dbReference type="STRING" id="1393122.SAMN05660895_2336"/>
<dbReference type="SUPFAM" id="SSF53633">
    <property type="entry name" value="Carbamate kinase-like"/>
    <property type="match status" value="1"/>
</dbReference>
<keyword evidence="21" id="KW-0457">Lysine biosynthesis</keyword>
<keyword evidence="22" id="KW-0486">Methionine biosynthesis</keyword>
<evidence type="ECO:0000256" key="23">
    <source>
        <dbReference type="ARBA" id="ARBA00023268"/>
    </source>
</evidence>
<comment type="cofactor">
    <cofactor evidence="1">
        <name>a metal cation</name>
        <dbReference type="ChEBI" id="CHEBI:25213"/>
    </cofactor>
</comment>
<dbReference type="Gene3D" id="3.30.360.10">
    <property type="entry name" value="Dihydrodipicolinate Reductase, domain 2"/>
    <property type="match status" value="1"/>
</dbReference>
<dbReference type="PIRSF" id="PIRSF000727">
    <property type="entry name" value="ThrA"/>
    <property type="match status" value="1"/>
</dbReference>
<dbReference type="InterPro" id="IPR054352">
    <property type="entry name" value="ACT_Aspartokinase"/>
</dbReference>
<keyword evidence="10" id="KW-0028">Amino-acid biosynthesis</keyword>
<evidence type="ECO:0000256" key="18">
    <source>
        <dbReference type="ARBA" id="ARBA00023002"/>
    </source>
</evidence>
<feature type="domain" description="ACT" evidence="28">
    <location>
        <begin position="325"/>
        <end position="399"/>
    </location>
</feature>
<proteinExistence type="inferred from homology"/>
<dbReference type="RefSeq" id="WP_092460688.1">
    <property type="nucleotide sequence ID" value="NZ_FPCJ01000001.1"/>
</dbReference>
<evidence type="ECO:0000256" key="15">
    <source>
        <dbReference type="ARBA" id="ARBA00022777"/>
    </source>
</evidence>
<dbReference type="FunFam" id="3.30.2130.10:FF:000001">
    <property type="entry name" value="Bifunctional aspartokinase/homoserine dehydrogenase"/>
    <property type="match status" value="1"/>
</dbReference>
<keyword evidence="15 29" id="KW-0418">Kinase</keyword>
<evidence type="ECO:0000256" key="9">
    <source>
        <dbReference type="ARBA" id="ARBA00011881"/>
    </source>
</evidence>
<dbReference type="Pfam" id="PF00696">
    <property type="entry name" value="AA_kinase"/>
    <property type="match status" value="1"/>
</dbReference>
<accession>A0A1I7NMJ1</accession>
<dbReference type="SUPFAM" id="SSF55021">
    <property type="entry name" value="ACT-like"/>
    <property type="match status" value="2"/>
</dbReference>
<keyword evidence="11" id="KW-0808">Transferase</keyword>
<dbReference type="InterPro" id="IPR042199">
    <property type="entry name" value="AsparK_Bifunc_asparK/hSer_DH"/>
</dbReference>
<evidence type="ECO:0000256" key="16">
    <source>
        <dbReference type="ARBA" id="ARBA00022840"/>
    </source>
</evidence>
<comment type="subunit">
    <text evidence="9">Homotetramer.</text>
</comment>
<evidence type="ECO:0000256" key="13">
    <source>
        <dbReference type="ARBA" id="ARBA00022723"/>
    </source>
</evidence>
<keyword evidence="17" id="KW-0521">NADP</keyword>
<evidence type="ECO:0000256" key="22">
    <source>
        <dbReference type="ARBA" id="ARBA00023167"/>
    </source>
</evidence>
<evidence type="ECO:0000256" key="14">
    <source>
        <dbReference type="ARBA" id="ARBA00022741"/>
    </source>
</evidence>
<keyword evidence="23" id="KW-0511">Multifunctional enzyme</keyword>
<dbReference type="FunFam" id="3.30.360.10:FF:000006">
    <property type="entry name" value="Bifunctional aspartokinase/homoserine dehydrogenase"/>
    <property type="match status" value="1"/>
</dbReference>
<dbReference type="Gene3D" id="1.20.120.1320">
    <property type="entry name" value="Aspartokinase, catalytic domain"/>
    <property type="match status" value="1"/>
</dbReference>
<dbReference type="GO" id="GO:0005524">
    <property type="term" value="F:ATP binding"/>
    <property type="evidence" value="ECO:0007669"/>
    <property type="project" value="UniProtKB-KW"/>
</dbReference>
<dbReference type="GO" id="GO:0046872">
    <property type="term" value="F:metal ion binding"/>
    <property type="evidence" value="ECO:0007669"/>
    <property type="project" value="UniProtKB-KW"/>
</dbReference>
<dbReference type="UniPathway" id="UPA00051">
    <property type="reaction ID" value="UER00462"/>
</dbReference>
<comment type="catalytic activity">
    <reaction evidence="27">
        <text>L-homoserine + NAD(+) = L-aspartate 4-semialdehyde + NADH + H(+)</text>
        <dbReference type="Rhea" id="RHEA:15757"/>
        <dbReference type="ChEBI" id="CHEBI:15378"/>
        <dbReference type="ChEBI" id="CHEBI:57476"/>
        <dbReference type="ChEBI" id="CHEBI:57540"/>
        <dbReference type="ChEBI" id="CHEBI:57945"/>
        <dbReference type="ChEBI" id="CHEBI:537519"/>
        <dbReference type="EC" id="1.1.1.3"/>
    </reaction>
    <physiologicalReaction direction="right-to-left" evidence="27">
        <dbReference type="Rhea" id="RHEA:15759"/>
    </physiologicalReaction>
</comment>
<evidence type="ECO:0000256" key="7">
    <source>
        <dbReference type="ARBA" id="ARBA00007952"/>
    </source>
</evidence>
<dbReference type="EMBL" id="FPCJ01000001">
    <property type="protein sequence ID" value="SFV35856.1"/>
    <property type="molecule type" value="Genomic_DNA"/>
</dbReference>
<evidence type="ECO:0000313" key="30">
    <source>
        <dbReference type="Proteomes" id="UP000199537"/>
    </source>
</evidence>
<dbReference type="NCBIfam" id="TIGR00657">
    <property type="entry name" value="asp_kinases"/>
    <property type="match status" value="1"/>
</dbReference>
<name>A0A1I7NMJ1_9BACT</name>
<evidence type="ECO:0000256" key="3">
    <source>
        <dbReference type="ARBA" id="ARBA00004986"/>
    </source>
</evidence>
<evidence type="ECO:0000256" key="26">
    <source>
        <dbReference type="ARBA" id="ARBA00048841"/>
    </source>
</evidence>
<dbReference type="InterPro" id="IPR045865">
    <property type="entry name" value="ACT-like_dom_sf"/>
</dbReference>
<dbReference type="InterPro" id="IPR011147">
    <property type="entry name" value="Bifunc_Aspkin/hSer_DH"/>
</dbReference>
<evidence type="ECO:0000256" key="21">
    <source>
        <dbReference type="ARBA" id="ARBA00023154"/>
    </source>
</evidence>
<keyword evidence="12" id="KW-0791">Threonine biosynthesis</keyword>
<evidence type="ECO:0000256" key="10">
    <source>
        <dbReference type="ARBA" id="ARBA00022605"/>
    </source>
</evidence>
<evidence type="ECO:0000256" key="5">
    <source>
        <dbReference type="ARBA" id="ARBA00005062"/>
    </source>
</evidence>
<dbReference type="CDD" id="cd04921">
    <property type="entry name" value="ACT_AKi-HSDH-ThrA-like_1"/>
    <property type="match status" value="1"/>
</dbReference>
<dbReference type="InterPro" id="IPR001048">
    <property type="entry name" value="Asp/Glu/Uridylate_kinase"/>
</dbReference>
<dbReference type="CDD" id="cd04922">
    <property type="entry name" value="ACT_AKi-HSDH-ThrA_2"/>
    <property type="match status" value="1"/>
</dbReference>
<dbReference type="InterPro" id="IPR036393">
    <property type="entry name" value="AceGlu_kinase-like_sf"/>
</dbReference>
<dbReference type="AlphaFoldDB" id="A0A1I7NMJ1"/>
<dbReference type="InterPro" id="IPR005106">
    <property type="entry name" value="Asp/hSer_DH_NAD-bd"/>
</dbReference>
<evidence type="ECO:0000256" key="11">
    <source>
        <dbReference type="ARBA" id="ARBA00022679"/>
    </source>
</evidence>
<keyword evidence="30" id="KW-1185">Reference proteome</keyword>
<dbReference type="NCBIfam" id="NF006959">
    <property type="entry name" value="PRK09436.1"/>
    <property type="match status" value="1"/>
</dbReference>
<dbReference type="CDD" id="cd04243">
    <property type="entry name" value="AAK_AK-HSDH-like"/>
    <property type="match status" value="1"/>
</dbReference>
<evidence type="ECO:0000256" key="24">
    <source>
        <dbReference type="ARBA" id="ARBA00044938"/>
    </source>
</evidence>
<dbReference type="GO" id="GO:0004072">
    <property type="term" value="F:aspartate kinase activity"/>
    <property type="evidence" value="ECO:0007669"/>
    <property type="project" value="UniProtKB-EC"/>
</dbReference>
<comment type="similarity">
    <text evidence="7">In the C-terminal section; belongs to the homoserine dehydrogenase family.</text>
</comment>
<keyword evidence="13" id="KW-0479">Metal-binding</keyword>
<protein>
    <submittedName>
        <fullName evidence="29">Aspartate kinase</fullName>
    </submittedName>
</protein>
<keyword evidence="14" id="KW-0547">Nucleotide-binding</keyword>
<dbReference type="GO" id="GO:0009088">
    <property type="term" value="P:threonine biosynthetic process"/>
    <property type="evidence" value="ECO:0007669"/>
    <property type="project" value="UniProtKB-UniPathway"/>
</dbReference>
<dbReference type="InterPro" id="IPR001341">
    <property type="entry name" value="Asp_kinase"/>
</dbReference>
<keyword evidence="20" id="KW-0915">Sodium</keyword>
<dbReference type="PROSITE" id="PS00324">
    <property type="entry name" value="ASPARTOKINASE"/>
    <property type="match status" value="1"/>
</dbReference>
<dbReference type="Gene3D" id="3.40.1160.10">
    <property type="entry name" value="Acetylglutamate kinase-like"/>
    <property type="match status" value="1"/>
</dbReference>
<comment type="pathway">
    <text evidence="4">Amino-acid biosynthesis; L-threonine biosynthesis; L-threonine from L-aspartate: step 3/5.</text>
</comment>
<gene>
    <name evidence="29" type="ORF">SAMN05660895_2336</name>
</gene>
<dbReference type="PROSITE" id="PS51671">
    <property type="entry name" value="ACT"/>
    <property type="match status" value="2"/>
</dbReference>
<dbReference type="UniPathway" id="UPA00050">
    <property type="reaction ID" value="UER00063"/>
</dbReference>
<keyword evidence="19" id="KW-0520">NAD</keyword>
<dbReference type="InterPro" id="IPR049638">
    <property type="entry name" value="AK-HD"/>
</dbReference>
<dbReference type="InterPro" id="IPR018042">
    <property type="entry name" value="Aspartate_kinase_CS"/>
</dbReference>
<dbReference type="OrthoDB" id="9799110at2"/>
<evidence type="ECO:0000256" key="19">
    <source>
        <dbReference type="ARBA" id="ARBA00023027"/>
    </source>
</evidence>
<evidence type="ECO:0000256" key="20">
    <source>
        <dbReference type="ARBA" id="ARBA00023053"/>
    </source>
</evidence>
<keyword evidence="16" id="KW-0067">ATP-binding</keyword>
<dbReference type="InterPro" id="IPR002912">
    <property type="entry name" value="ACT_dom"/>
</dbReference>
<dbReference type="GO" id="GO:0050661">
    <property type="term" value="F:NADP binding"/>
    <property type="evidence" value="ECO:0007669"/>
    <property type="project" value="InterPro"/>
</dbReference>
<dbReference type="GO" id="GO:0009086">
    <property type="term" value="P:methionine biosynthetic process"/>
    <property type="evidence" value="ECO:0007669"/>
    <property type="project" value="UniProtKB-KW"/>
</dbReference>
<dbReference type="Pfam" id="PF03447">
    <property type="entry name" value="NAD_binding_3"/>
    <property type="match status" value="1"/>
</dbReference>
<dbReference type="PANTHER" id="PTHR43070:SF5">
    <property type="entry name" value="HOMOSERINE DEHYDROGENASE"/>
    <property type="match status" value="1"/>
</dbReference>
<comment type="pathway">
    <text evidence="6">Amino-acid biosynthesis; L-threonine biosynthesis; L-threonine from L-aspartate: step 1/5.</text>
</comment>
<comment type="similarity">
    <text evidence="8">In the N-terminal section; belongs to the aspartokinase family.</text>
</comment>
<dbReference type="GO" id="GO:0009089">
    <property type="term" value="P:lysine biosynthetic process via diaminopimelate"/>
    <property type="evidence" value="ECO:0007669"/>
    <property type="project" value="UniProtKB-UniPathway"/>
</dbReference>
<dbReference type="InterPro" id="IPR036291">
    <property type="entry name" value="NAD(P)-bd_dom_sf"/>
</dbReference>
<evidence type="ECO:0000259" key="28">
    <source>
        <dbReference type="PROSITE" id="PS51671"/>
    </source>
</evidence>
<evidence type="ECO:0000256" key="6">
    <source>
        <dbReference type="ARBA" id="ARBA00005139"/>
    </source>
</evidence>
<reference evidence="30" key="1">
    <citation type="submission" date="2016-10" db="EMBL/GenBank/DDBJ databases">
        <authorList>
            <person name="Varghese N."/>
            <person name="Submissions S."/>
        </authorList>
    </citation>
    <scope>NUCLEOTIDE SEQUENCE [LARGE SCALE GENOMIC DNA]</scope>
    <source>
        <strain evidence="30">DSM 14807</strain>
    </source>
</reference>
<comment type="pathway">
    <text evidence="2">Amino-acid biosynthesis; L-lysine biosynthesis via DAP pathway; (S)-tetrahydrodipicolinate from L-aspartate: step 1/4.</text>
</comment>
<dbReference type="SUPFAM" id="SSF55347">
    <property type="entry name" value="Glyceraldehyde-3-phosphate dehydrogenase-like, C-terminal domain"/>
    <property type="match status" value="1"/>
</dbReference>
<evidence type="ECO:0000256" key="17">
    <source>
        <dbReference type="ARBA" id="ARBA00022857"/>
    </source>
</evidence>
<evidence type="ECO:0000256" key="4">
    <source>
        <dbReference type="ARBA" id="ARBA00005056"/>
    </source>
</evidence>
<feature type="domain" description="ACT" evidence="28">
    <location>
        <begin position="406"/>
        <end position="481"/>
    </location>
</feature>
<comment type="catalytic activity">
    <reaction evidence="26">
        <text>L-homoserine + NADP(+) = L-aspartate 4-semialdehyde + NADPH + H(+)</text>
        <dbReference type="Rhea" id="RHEA:15761"/>
        <dbReference type="ChEBI" id="CHEBI:15378"/>
        <dbReference type="ChEBI" id="CHEBI:57476"/>
        <dbReference type="ChEBI" id="CHEBI:57783"/>
        <dbReference type="ChEBI" id="CHEBI:58349"/>
        <dbReference type="ChEBI" id="CHEBI:537519"/>
        <dbReference type="EC" id="1.1.1.3"/>
    </reaction>
    <physiologicalReaction direction="right-to-left" evidence="26">
        <dbReference type="Rhea" id="RHEA:15763"/>
    </physiologicalReaction>
</comment>
<evidence type="ECO:0000256" key="2">
    <source>
        <dbReference type="ARBA" id="ARBA00004766"/>
    </source>
</evidence>
<evidence type="ECO:0000256" key="27">
    <source>
        <dbReference type="ARBA" id="ARBA00049031"/>
    </source>
</evidence>
<dbReference type="InterPro" id="IPR001342">
    <property type="entry name" value="HDH_cat"/>
</dbReference>
<dbReference type="Gene3D" id="3.40.50.720">
    <property type="entry name" value="NAD(P)-binding Rossmann-like Domain"/>
    <property type="match status" value="1"/>
</dbReference>
<dbReference type="GO" id="GO:0004412">
    <property type="term" value="F:homoserine dehydrogenase activity"/>
    <property type="evidence" value="ECO:0007669"/>
    <property type="project" value="UniProtKB-EC"/>
</dbReference>
<dbReference type="Pfam" id="PF00742">
    <property type="entry name" value="Homoserine_dh"/>
    <property type="match status" value="1"/>
</dbReference>
<dbReference type="GO" id="GO:0009090">
    <property type="term" value="P:homoserine biosynthetic process"/>
    <property type="evidence" value="ECO:0007669"/>
    <property type="project" value="UniProtKB-ARBA"/>
</dbReference>
<comment type="catalytic activity">
    <reaction evidence="25">
        <text>L-aspartate + ATP = 4-phospho-L-aspartate + ADP</text>
        <dbReference type="Rhea" id="RHEA:23776"/>
        <dbReference type="ChEBI" id="CHEBI:29991"/>
        <dbReference type="ChEBI" id="CHEBI:30616"/>
        <dbReference type="ChEBI" id="CHEBI:57535"/>
        <dbReference type="ChEBI" id="CHEBI:456216"/>
        <dbReference type="EC" id="2.7.2.4"/>
    </reaction>
    <physiologicalReaction direction="left-to-right" evidence="25">
        <dbReference type="Rhea" id="RHEA:23777"/>
    </physiologicalReaction>
</comment>
<evidence type="ECO:0000256" key="8">
    <source>
        <dbReference type="ARBA" id="ARBA00010046"/>
    </source>
</evidence>
<dbReference type="Pfam" id="PF22468">
    <property type="entry name" value="ACT_9"/>
    <property type="match status" value="2"/>
</dbReference>